<dbReference type="GO" id="GO:0019695">
    <property type="term" value="P:choline metabolic process"/>
    <property type="evidence" value="ECO:0007669"/>
    <property type="project" value="TreeGrafter"/>
</dbReference>
<dbReference type="PANTHER" id="PTHR43918">
    <property type="entry name" value="ACETYLCHOLINESTERASE"/>
    <property type="match status" value="1"/>
</dbReference>
<keyword evidence="5" id="KW-0472">Membrane</keyword>
<dbReference type="Gene3D" id="3.40.50.1820">
    <property type="entry name" value="alpha/beta hydrolase"/>
    <property type="match status" value="1"/>
</dbReference>
<dbReference type="InterPro" id="IPR029058">
    <property type="entry name" value="AB_hydrolase_fold"/>
</dbReference>
<dbReference type="InterPro" id="IPR019819">
    <property type="entry name" value="Carboxylesterase_B_CS"/>
</dbReference>
<keyword evidence="4" id="KW-0325">Glycoprotein</keyword>
<keyword evidence="5" id="KW-1133">Transmembrane helix</keyword>
<evidence type="ECO:0000259" key="6">
    <source>
        <dbReference type="Pfam" id="PF00135"/>
    </source>
</evidence>
<proteinExistence type="inferred from homology"/>
<dbReference type="InterPro" id="IPR002018">
    <property type="entry name" value="CarbesteraseB"/>
</dbReference>
<feature type="transmembrane region" description="Helical" evidence="5">
    <location>
        <begin position="127"/>
        <end position="154"/>
    </location>
</feature>
<dbReference type="AlphaFoldDB" id="A0A4Y2IHE9"/>
<dbReference type="GO" id="GO:0003990">
    <property type="term" value="F:acetylcholinesterase activity"/>
    <property type="evidence" value="ECO:0007669"/>
    <property type="project" value="TreeGrafter"/>
</dbReference>
<dbReference type="Pfam" id="PF00135">
    <property type="entry name" value="COesterase"/>
    <property type="match status" value="1"/>
</dbReference>
<dbReference type="PANTHER" id="PTHR43918:SF4">
    <property type="entry name" value="CARBOXYLIC ESTER HYDROLASE"/>
    <property type="match status" value="1"/>
</dbReference>
<evidence type="ECO:0000256" key="3">
    <source>
        <dbReference type="ARBA" id="ARBA00022801"/>
    </source>
</evidence>
<organism evidence="7 8">
    <name type="scientific">Araneus ventricosus</name>
    <name type="common">Orbweaver spider</name>
    <name type="synonym">Epeira ventricosa</name>
    <dbReference type="NCBI Taxonomy" id="182803"/>
    <lineage>
        <taxon>Eukaryota</taxon>
        <taxon>Metazoa</taxon>
        <taxon>Ecdysozoa</taxon>
        <taxon>Arthropoda</taxon>
        <taxon>Chelicerata</taxon>
        <taxon>Arachnida</taxon>
        <taxon>Araneae</taxon>
        <taxon>Araneomorphae</taxon>
        <taxon>Entelegynae</taxon>
        <taxon>Araneoidea</taxon>
        <taxon>Araneidae</taxon>
        <taxon>Araneus</taxon>
    </lineage>
</organism>
<accession>A0A4Y2IHE9</accession>
<evidence type="ECO:0000256" key="2">
    <source>
        <dbReference type="ARBA" id="ARBA00022487"/>
    </source>
</evidence>
<comment type="caution">
    <text evidence="7">The sequence shown here is derived from an EMBL/GenBank/DDBJ whole genome shotgun (WGS) entry which is preliminary data.</text>
</comment>
<dbReference type="Proteomes" id="UP000499080">
    <property type="component" value="Unassembled WGS sequence"/>
</dbReference>
<keyword evidence="2" id="KW-0719">Serine esterase</keyword>
<protein>
    <submittedName>
        <fullName evidence="7">Acetylcholinesterase-1</fullName>
    </submittedName>
</protein>
<dbReference type="EMBL" id="BGPR01002662">
    <property type="protein sequence ID" value="GBM77064.1"/>
    <property type="molecule type" value="Genomic_DNA"/>
</dbReference>
<gene>
    <name evidence="7" type="primary">ACES_79</name>
    <name evidence="7" type="ORF">AVEN_93131_1</name>
</gene>
<sequence length="167" mass="18713">MNDTICDPVVQMGTTQIIGETYVFEGRQVNQYLSIPYAEPPIGQLRFQKTVPLERYPDVINAIDVPPACMQYTEYPFPWYINSTHKSEDCLYLNIWTPADASPQNRKAVMFWVHGGGYRYGSIRDKLYSGIALAALGDIIVVTVNFRVGVFAFLTSYTDDAPGNGGK</sequence>
<dbReference type="PROSITE" id="PS00941">
    <property type="entry name" value="CARBOXYLESTERASE_B_2"/>
    <property type="match status" value="1"/>
</dbReference>
<dbReference type="OrthoDB" id="6508095at2759"/>
<evidence type="ECO:0000256" key="5">
    <source>
        <dbReference type="SAM" id="Phobius"/>
    </source>
</evidence>
<dbReference type="SUPFAM" id="SSF53474">
    <property type="entry name" value="alpha/beta-Hydrolases"/>
    <property type="match status" value="1"/>
</dbReference>
<keyword evidence="3" id="KW-0378">Hydrolase</keyword>
<evidence type="ECO:0000256" key="4">
    <source>
        <dbReference type="ARBA" id="ARBA00023180"/>
    </source>
</evidence>
<feature type="domain" description="Carboxylesterase type B" evidence="6">
    <location>
        <begin position="7"/>
        <end position="166"/>
    </location>
</feature>
<keyword evidence="5" id="KW-0812">Transmembrane</keyword>
<dbReference type="GO" id="GO:0005615">
    <property type="term" value="C:extracellular space"/>
    <property type="evidence" value="ECO:0007669"/>
    <property type="project" value="TreeGrafter"/>
</dbReference>
<dbReference type="InterPro" id="IPR050654">
    <property type="entry name" value="AChE-related_enzymes"/>
</dbReference>
<evidence type="ECO:0000313" key="7">
    <source>
        <dbReference type="EMBL" id="GBM77064.1"/>
    </source>
</evidence>
<dbReference type="GO" id="GO:0006581">
    <property type="term" value="P:acetylcholine catabolic process"/>
    <property type="evidence" value="ECO:0007669"/>
    <property type="project" value="TreeGrafter"/>
</dbReference>
<evidence type="ECO:0000256" key="1">
    <source>
        <dbReference type="ARBA" id="ARBA00005964"/>
    </source>
</evidence>
<name>A0A4Y2IHE9_ARAVE</name>
<reference evidence="7 8" key="1">
    <citation type="journal article" date="2019" name="Sci. Rep.">
        <title>Orb-weaving spider Araneus ventricosus genome elucidates the spidroin gene catalogue.</title>
        <authorList>
            <person name="Kono N."/>
            <person name="Nakamura H."/>
            <person name="Ohtoshi R."/>
            <person name="Moran D.A.P."/>
            <person name="Shinohara A."/>
            <person name="Yoshida Y."/>
            <person name="Fujiwara M."/>
            <person name="Mori M."/>
            <person name="Tomita M."/>
            <person name="Arakawa K."/>
        </authorList>
    </citation>
    <scope>NUCLEOTIDE SEQUENCE [LARGE SCALE GENOMIC DNA]</scope>
</reference>
<comment type="similarity">
    <text evidence="1">Belongs to the type-B carboxylesterase/lipase family.</text>
</comment>
<keyword evidence="8" id="KW-1185">Reference proteome</keyword>
<evidence type="ECO:0000313" key="8">
    <source>
        <dbReference type="Proteomes" id="UP000499080"/>
    </source>
</evidence>
<dbReference type="GO" id="GO:0005886">
    <property type="term" value="C:plasma membrane"/>
    <property type="evidence" value="ECO:0007669"/>
    <property type="project" value="TreeGrafter"/>
</dbReference>